<protein>
    <submittedName>
        <fullName evidence="2">DUF5133 domain-containing protein</fullName>
    </submittedName>
</protein>
<reference evidence="2 3" key="2">
    <citation type="submission" date="2017-09" db="EMBL/GenBank/DDBJ databases">
        <authorList>
            <person name="Lee N."/>
            <person name="Cho B.-K."/>
        </authorList>
    </citation>
    <scope>NUCLEOTIDE SEQUENCE [LARGE SCALE GENOMIC DNA]</scope>
    <source>
        <strain evidence="2 3">ATCC 19740</strain>
    </source>
</reference>
<dbReference type="Proteomes" id="UP000642014">
    <property type="component" value="Unassembled WGS sequence"/>
</dbReference>
<gene>
    <name evidence="2" type="ORF">CP977_03685</name>
    <name evidence="1" type="ORF">GCM10010497_28130</name>
</gene>
<reference evidence="1" key="3">
    <citation type="submission" date="2023-08" db="EMBL/GenBank/DDBJ databases">
        <authorList>
            <person name="Sun Q."/>
            <person name="Ohkuma M."/>
        </authorList>
    </citation>
    <scope>NUCLEOTIDE SEQUENCE</scope>
    <source>
        <strain evidence="1">JCM 4205</strain>
    </source>
</reference>
<accession>A0AAV4KGW2</accession>
<dbReference type="RefSeq" id="WP_030213455.1">
    <property type="nucleotide sequence ID" value="NZ_BMSJ01000004.1"/>
</dbReference>
<dbReference type="AlphaFoldDB" id="A0AAV4KGW2"/>
<proteinExistence type="predicted"/>
<evidence type="ECO:0000313" key="2">
    <source>
        <dbReference type="EMBL" id="QEV31379.1"/>
    </source>
</evidence>
<dbReference type="InterPro" id="IPR033457">
    <property type="entry name" value="DUF5133"/>
</dbReference>
<dbReference type="EMBL" id="BMSJ01000004">
    <property type="protein sequence ID" value="GGR24265.1"/>
    <property type="molecule type" value="Genomic_DNA"/>
</dbReference>
<name>A0AAV4KGW2_9ACTN</name>
<dbReference type="Proteomes" id="UP000326029">
    <property type="component" value="Chromosome"/>
</dbReference>
<sequence length="80" mass="9010">MLLPDRNTVDRLLRHYRAQERTVLARPCDLSARRRFEDTAYTLCVLMGERSARAAVRAAERYVTGNRAPARPALEGLPGA</sequence>
<organism evidence="1 4">
    <name type="scientific">Streptomyces cinereoruber</name>
    <dbReference type="NCBI Taxonomy" id="67260"/>
    <lineage>
        <taxon>Bacteria</taxon>
        <taxon>Bacillati</taxon>
        <taxon>Actinomycetota</taxon>
        <taxon>Actinomycetes</taxon>
        <taxon>Kitasatosporales</taxon>
        <taxon>Streptomycetaceae</taxon>
        <taxon>Streptomyces</taxon>
    </lineage>
</organism>
<dbReference type="GeneID" id="95452866"/>
<evidence type="ECO:0000313" key="1">
    <source>
        <dbReference type="EMBL" id="GGR24265.1"/>
    </source>
</evidence>
<dbReference type="EMBL" id="CP023693">
    <property type="protein sequence ID" value="QEV31379.1"/>
    <property type="molecule type" value="Genomic_DNA"/>
</dbReference>
<evidence type="ECO:0000313" key="4">
    <source>
        <dbReference type="Proteomes" id="UP000642014"/>
    </source>
</evidence>
<reference evidence="1 4" key="1">
    <citation type="journal article" date="2014" name="Int. J. Syst. Evol. Microbiol.">
        <title>Complete genome sequence of Corynebacterium casei LMG S-19264T (=DSM 44701T), isolated from a smear-ripened cheese.</title>
        <authorList>
            <consortium name="US DOE Joint Genome Institute (JGI-PGF)"/>
            <person name="Walter F."/>
            <person name="Albersmeier A."/>
            <person name="Kalinowski J."/>
            <person name="Ruckert C."/>
        </authorList>
    </citation>
    <scope>NUCLEOTIDE SEQUENCE [LARGE SCALE GENOMIC DNA]</scope>
    <source>
        <strain evidence="1 4">JCM 4205</strain>
    </source>
</reference>
<evidence type="ECO:0000313" key="3">
    <source>
        <dbReference type="Proteomes" id="UP000326029"/>
    </source>
</evidence>
<dbReference type="Pfam" id="PF17196">
    <property type="entry name" value="DUF5133"/>
    <property type="match status" value="1"/>
</dbReference>
<keyword evidence="3" id="KW-1185">Reference proteome</keyword>